<evidence type="ECO:0000313" key="3">
    <source>
        <dbReference type="RefSeq" id="XP_056861965.1"/>
    </source>
</evidence>
<dbReference type="RefSeq" id="XP_056861965.1">
    <property type="nucleotide sequence ID" value="XM_057005985.1"/>
</dbReference>
<reference evidence="2" key="1">
    <citation type="journal article" date="2019" name="Database">
        <title>The radish genome database (RadishGD): an integrated information resource for radish genomics.</title>
        <authorList>
            <person name="Yu H.J."/>
            <person name="Baek S."/>
            <person name="Lee Y.J."/>
            <person name="Cho A."/>
            <person name="Mun J.H."/>
        </authorList>
    </citation>
    <scope>NUCLEOTIDE SEQUENCE [LARGE SCALE GENOMIC DNA]</scope>
    <source>
        <strain evidence="2">cv. WK10039</strain>
    </source>
</reference>
<dbReference type="Proteomes" id="UP000504610">
    <property type="component" value="Chromosome 3"/>
</dbReference>
<name>A0A9W3DDL7_RAPSA</name>
<dbReference type="PANTHER" id="PTHR33325:SF5">
    <property type="entry name" value="TRANSCRIPTION FACTOR INTERACTOR AND REGULATOR CCHC(ZN) FAMILY"/>
    <property type="match status" value="1"/>
</dbReference>
<protein>
    <submittedName>
        <fullName evidence="3">Uncharacterized protein LOC130509791</fullName>
    </submittedName>
</protein>
<reference evidence="3" key="2">
    <citation type="submission" date="2025-08" db="UniProtKB">
        <authorList>
            <consortium name="RefSeq"/>
        </authorList>
    </citation>
    <scope>IDENTIFICATION</scope>
    <source>
        <tissue evidence="3">Leaf</tissue>
    </source>
</reference>
<gene>
    <name evidence="3" type="primary">LOC130509791</name>
</gene>
<proteinExistence type="predicted"/>
<sequence length="260" mass="29791">MDDLIQMSKINNLEYAALNLSEDNYLQWALDTKIILKSKNLGACITDGNESSEKDRYSAILIIRHHLAESLKDQYLTIENPLELWTELKSRYDHQRTVLLPKALYDWRNLRIQDFKSVDEYNSLFKIVSKLKLIDVHDGHNQVATESKARLKRGRPIGSKGKGPRKLKKGAKETEVIDCPNKAEMAMPKVPTNETRDAKPHGTEGANDEISINYLMSGTRWNRKDGDIDDIFAYKVTLDMMDLNEDHQPASILECTQRSD</sequence>
<dbReference type="KEGG" id="rsz:130509791"/>
<organism evidence="2 3">
    <name type="scientific">Raphanus sativus</name>
    <name type="common">Radish</name>
    <name type="synonym">Raphanus raphanistrum var. sativus</name>
    <dbReference type="NCBI Taxonomy" id="3726"/>
    <lineage>
        <taxon>Eukaryota</taxon>
        <taxon>Viridiplantae</taxon>
        <taxon>Streptophyta</taxon>
        <taxon>Embryophyta</taxon>
        <taxon>Tracheophyta</taxon>
        <taxon>Spermatophyta</taxon>
        <taxon>Magnoliopsida</taxon>
        <taxon>eudicotyledons</taxon>
        <taxon>Gunneridae</taxon>
        <taxon>Pentapetalae</taxon>
        <taxon>rosids</taxon>
        <taxon>malvids</taxon>
        <taxon>Brassicales</taxon>
        <taxon>Brassicaceae</taxon>
        <taxon>Brassiceae</taxon>
        <taxon>Raphanus</taxon>
    </lineage>
</organism>
<keyword evidence="2" id="KW-1185">Reference proteome</keyword>
<dbReference type="GeneID" id="130509791"/>
<dbReference type="PANTHER" id="PTHR33325">
    <property type="entry name" value="ZINC FINGER, CCHC-TYPE-RELATED"/>
    <property type="match status" value="1"/>
</dbReference>
<evidence type="ECO:0000313" key="2">
    <source>
        <dbReference type="Proteomes" id="UP000504610"/>
    </source>
</evidence>
<dbReference type="OrthoDB" id="1101420at2759"/>
<dbReference type="AlphaFoldDB" id="A0A9W3DDL7"/>
<evidence type="ECO:0000256" key="1">
    <source>
        <dbReference type="SAM" id="MobiDB-lite"/>
    </source>
</evidence>
<accession>A0A9W3DDL7</accession>
<feature type="region of interest" description="Disordered" evidence="1">
    <location>
        <begin position="145"/>
        <end position="173"/>
    </location>
</feature>